<proteinExistence type="evidence at transcript level"/>
<organism evidence="1">
    <name type="scientific">Medicago truncatula</name>
    <name type="common">Barrel medic</name>
    <name type="synonym">Medicago tribuloides</name>
    <dbReference type="NCBI Taxonomy" id="3880"/>
    <lineage>
        <taxon>Eukaryota</taxon>
        <taxon>Viridiplantae</taxon>
        <taxon>Streptophyta</taxon>
        <taxon>Embryophyta</taxon>
        <taxon>Tracheophyta</taxon>
        <taxon>Spermatophyta</taxon>
        <taxon>Magnoliopsida</taxon>
        <taxon>eudicotyledons</taxon>
        <taxon>Gunneridae</taxon>
        <taxon>Pentapetalae</taxon>
        <taxon>rosids</taxon>
        <taxon>fabids</taxon>
        <taxon>Fabales</taxon>
        <taxon>Fabaceae</taxon>
        <taxon>Papilionoideae</taxon>
        <taxon>50 kb inversion clade</taxon>
        <taxon>NPAAA clade</taxon>
        <taxon>Hologalegina</taxon>
        <taxon>IRL clade</taxon>
        <taxon>Trifolieae</taxon>
        <taxon>Medicago</taxon>
    </lineage>
</organism>
<dbReference type="EMBL" id="BT148297">
    <property type="protein sequence ID" value="AFK48091.1"/>
    <property type="molecule type" value="mRNA"/>
</dbReference>
<protein>
    <submittedName>
        <fullName evidence="1">Uncharacterized protein</fullName>
    </submittedName>
</protein>
<accession>I3T6E9</accession>
<evidence type="ECO:0000313" key="1">
    <source>
        <dbReference type="EMBL" id="AFK48091.1"/>
    </source>
</evidence>
<sequence>MFPSGLSKIGETPDLTGSFAGSIVETKRTFSSFRSVCIIPCSLCK</sequence>
<name>I3T6E9_MEDTR</name>
<reference evidence="1" key="1">
    <citation type="submission" date="2012-05" db="EMBL/GenBank/DDBJ databases">
        <authorList>
            <person name="Krishnakumar V."/>
            <person name="Cheung F."/>
            <person name="Xiao Y."/>
            <person name="Chan A."/>
            <person name="Moskal W.A."/>
            <person name="Town C.D."/>
        </authorList>
    </citation>
    <scope>NUCLEOTIDE SEQUENCE</scope>
</reference>
<dbReference type="AlphaFoldDB" id="I3T6E9"/>